<protein>
    <recommendedName>
        <fullName evidence="1">Reverse transcriptase domain-containing protein</fullName>
    </recommendedName>
</protein>
<keyword evidence="3" id="KW-1185">Reference proteome</keyword>
<evidence type="ECO:0000313" key="2">
    <source>
        <dbReference type="EMBL" id="SDS57072.1"/>
    </source>
</evidence>
<dbReference type="CDD" id="cd01646">
    <property type="entry name" value="RT_Bac_retron_I"/>
    <property type="match status" value="1"/>
</dbReference>
<gene>
    <name evidence="2" type="ORF">SAMN04489717_3119</name>
</gene>
<sequence>MEAVPVELLDELDLVAAARAEAQATRNLLPPEAWQEVVGNHAQDVADWVRTRLRAGRANSPSVVVSASKGSWAVRPVPVLGIAERVAYRALTDHILKRTVPLDRSPESYAKFLTGPIQYGHGNTKGLRRLGDSPISHILGADIAAFYQYVDHQVLRQELALQTGMVEETDFLMYLLEEVQGASYGIPQLLDSSDSLSEVYVRIVERDVVRRGLKVWRFNDDFHIGVASYAESRDAIDVLSEAARRVGLNLNESKTYVKKFSSYVLDHLGVSVDSDTPVGLEDVEAALADDYSAGDPQAAIESAVETINSISTDNNGDGRINLHHLGRGELRELKRALGVFTRERDVQALDLVPTLYVFVPPLTPLICNYLVAVNDQEGDRVAQIWDSLTSDALSTVVSEWQSAWLVYVSRVCGLLAQPQRADWVRRQKIRQSGGLLHAEASLALATIGSASFDELDMALRMQSEAFAPWYVLGIRALNEAAPVGAERVNAVKGSSPLYRILLEA</sequence>
<reference evidence="2 3" key="1">
    <citation type="submission" date="2016-10" db="EMBL/GenBank/DDBJ databases">
        <authorList>
            <person name="de Groot N.N."/>
        </authorList>
    </citation>
    <scope>NUCLEOTIDE SEQUENCE [LARGE SCALE GENOMIC DNA]</scope>
    <source>
        <strain evidence="2 3">DSM 22024</strain>
    </source>
</reference>
<dbReference type="PROSITE" id="PS50878">
    <property type="entry name" value="RT_POL"/>
    <property type="match status" value="1"/>
</dbReference>
<dbReference type="AlphaFoldDB" id="A0A1H1T9Z9"/>
<dbReference type="Proteomes" id="UP000198983">
    <property type="component" value="Chromosome I"/>
</dbReference>
<dbReference type="EMBL" id="LT629732">
    <property type="protein sequence ID" value="SDS57072.1"/>
    <property type="molecule type" value="Genomic_DNA"/>
</dbReference>
<organism evidence="2 3">
    <name type="scientific">Actinopolymorpha singaporensis</name>
    <dbReference type="NCBI Taxonomy" id="117157"/>
    <lineage>
        <taxon>Bacteria</taxon>
        <taxon>Bacillati</taxon>
        <taxon>Actinomycetota</taxon>
        <taxon>Actinomycetes</taxon>
        <taxon>Propionibacteriales</taxon>
        <taxon>Actinopolymorphaceae</taxon>
        <taxon>Actinopolymorpha</taxon>
    </lineage>
</organism>
<evidence type="ECO:0000259" key="1">
    <source>
        <dbReference type="PROSITE" id="PS50878"/>
    </source>
</evidence>
<evidence type="ECO:0000313" key="3">
    <source>
        <dbReference type="Proteomes" id="UP000198983"/>
    </source>
</evidence>
<name>A0A1H1T9Z9_9ACTN</name>
<feature type="domain" description="Reverse transcriptase" evidence="1">
    <location>
        <begin position="1"/>
        <end position="272"/>
    </location>
</feature>
<dbReference type="InterPro" id="IPR000477">
    <property type="entry name" value="RT_dom"/>
</dbReference>
<accession>A0A1H1T9Z9</accession>
<proteinExistence type="predicted"/>